<evidence type="ECO:0000256" key="1">
    <source>
        <dbReference type="SAM" id="MobiDB-lite"/>
    </source>
</evidence>
<feature type="compositionally biased region" description="Low complexity" evidence="1">
    <location>
        <begin position="161"/>
        <end position="182"/>
    </location>
</feature>
<feature type="compositionally biased region" description="Basic and acidic residues" evidence="1">
    <location>
        <begin position="131"/>
        <end position="147"/>
    </location>
</feature>
<keyword evidence="2" id="KW-1133">Transmembrane helix</keyword>
<evidence type="ECO:0000313" key="4">
    <source>
        <dbReference type="Proteomes" id="UP000003823"/>
    </source>
</evidence>
<evidence type="ECO:0000313" key="3">
    <source>
        <dbReference type="EMBL" id="EFM32399.1"/>
    </source>
</evidence>
<feature type="transmembrane region" description="Helical" evidence="2">
    <location>
        <begin position="98"/>
        <end position="116"/>
    </location>
</feature>
<accession>E0PNE9</accession>
<dbReference type="EMBL" id="AEEN01000007">
    <property type="protein sequence ID" value="EFM32399.1"/>
    <property type="molecule type" value="Genomic_DNA"/>
</dbReference>
<comment type="caution">
    <text evidence="3">The sequence shown here is derived from an EMBL/GenBank/DDBJ whole genome shotgun (WGS) entry which is preliminary data.</text>
</comment>
<keyword evidence="2" id="KW-0812">Transmembrane</keyword>
<dbReference type="HOGENOM" id="CLU_126601_0_0_9"/>
<keyword evidence="2" id="KW-0472">Membrane</keyword>
<sequence length="225" mass="25162">MIMSQERYLQIKKEHQVRKFVGRFLFILLAILDVLLVSSHSNYVPLVTVAMVTIVPFNHFLLGPLRRQKKAIEKEHPEWKELSTKGVKVPSAEANKRTLAGIGILMALLLSFGLFYKPVKQPNVKVNQVDKLPKLDSKAPEKSRSSESESSSSSKTKESSSSESKSSSSTEQSSKTESSGTKPSKSESNNSYYQIPGLTDEQVRDIVSKSVKDLKEQESKEKSEE</sequence>
<dbReference type="Proteomes" id="UP000003823">
    <property type="component" value="Unassembled WGS sequence"/>
</dbReference>
<name>E0PNE9_STRMT</name>
<gene>
    <name evidence="3" type="ORF">HMPREF8571_0066</name>
</gene>
<reference evidence="3 4" key="1">
    <citation type="submission" date="2010-07" db="EMBL/GenBank/DDBJ databases">
        <authorList>
            <person name="Muzny D."/>
            <person name="Qin X."/>
            <person name="Deng J."/>
            <person name="Jiang H."/>
            <person name="Liu Y."/>
            <person name="Qu J."/>
            <person name="Song X.-Z."/>
            <person name="Zhang L."/>
            <person name="Thornton R."/>
            <person name="Coyle M."/>
            <person name="Francisco L."/>
            <person name="Jackson L."/>
            <person name="Javaid M."/>
            <person name="Korchina V."/>
            <person name="Kovar C."/>
            <person name="Mata R."/>
            <person name="Mathew T."/>
            <person name="Ngo R."/>
            <person name="Nguyen L."/>
            <person name="Nguyen N."/>
            <person name="Okwuonu G."/>
            <person name="Ongeri F."/>
            <person name="Pham C."/>
            <person name="Simmons D."/>
            <person name="Wilczek-Boney K."/>
            <person name="Hale W."/>
            <person name="Jakkamsetti A."/>
            <person name="Pham P."/>
            <person name="Ruth R."/>
            <person name="San Lucas F."/>
            <person name="Warren J."/>
            <person name="Zhang J."/>
            <person name="Zhao Z."/>
            <person name="Zhou C."/>
            <person name="Zhu D."/>
            <person name="Lee S."/>
            <person name="Bess C."/>
            <person name="Blankenburg K."/>
            <person name="Forbes L."/>
            <person name="Fu Q."/>
            <person name="Gubbala S."/>
            <person name="Hirani K."/>
            <person name="Jayaseelan J.C."/>
            <person name="Lara F."/>
            <person name="Munidasa M."/>
            <person name="Palculict T."/>
            <person name="Patil S."/>
            <person name="Pu L.-L."/>
            <person name="Saada N."/>
            <person name="Tang L."/>
            <person name="Weissenberger G."/>
            <person name="Zhu Y."/>
            <person name="Hemphill L."/>
            <person name="Shang Y."/>
            <person name="Youmans B."/>
            <person name="Ayvaz T."/>
            <person name="Ross M."/>
            <person name="Santibanez J."/>
            <person name="Aqrawi P."/>
            <person name="Gross S."/>
            <person name="Joshi V."/>
            <person name="Fowler G."/>
            <person name="Nazareth L."/>
            <person name="Reid J."/>
            <person name="Worley K."/>
            <person name="Petrosino J."/>
            <person name="Highlander S."/>
            <person name="Gibbs R."/>
        </authorList>
    </citation>
    <scope>NUCLEOTIDE SEQUENCE [LARGE SCALE GENOMIC DNA]</scope>
    <source>
        <strain evidence="3 4">ATCC 6249</strain>
    </source>
</reference>
<proteinExistence type="predicted"/>
<feature type="compositionally biased region" description="Basic and acidic residues" evidence="1">
    <location>
        <begin position="201"/>
        <end position="225"/>
    </location>
</feature>
<dbReference type="AlphaFoldDB" id="E0PNE9"/>
<feature type="transmembrane region" description="Helical" evidence="2">
    <location>
        <begin position="20"/>
        <end position="37"/>
    </location>
</feature>
<organism evidence="3 4">
    <name type="scientific">Streptococcus mitis ATCC 6249</name>
    <dbReference type="NCBI Taxonomy" id="864567"/>
    <lineage>
        <taxon>Bacteria</taxon>
        <taxon>Bacillati</taxon>
        <taxon>Bacillota</taxon>
        <taxon>Bacilli</taxon>
        <taxon>Lactobacillales</taxon>
        <taxon>Streptococcaceae</taxon>
        <taxon>Streptococcus</taxon>
        <taxon>Streptococcus mitis group</taxon>
    </lineage>
</organism>
<protein>
    <submittedName>
        <fullName evidence="3">Uncharacterized protein</fullName>
    </submittedName>
</protein>
<evidence type="ECO:0000256" key="2">
    <source>
        <dbReference type="SAM" id="Phobius"/>
    </source>
</evidence>
<feature type="transmembrane region" description="Helical" evidence="2">
    <location>
        <begin position="43"/>
        <end position="62"/>
    </location>
</feature>
<feature type="region of interest" description="Disordered" evidence="1">
    <location>
        <begin position="130"/>
        <end position="225"/>
    </location>
</feature>